<dbReference type="AlphaFoldDB" id="A0A5Q4ZEE1"/>
<sequence length="118" mass="13503">MTIPDLMRYLHAHGPVDFALLLLTGAVSTRIAWRLMFADIPKGESVSRGGQILRWALFVTYATIALRVWFGWYWTPVEPSELTPDLFILAVVEIYRGDLRELWEVLGGVWKRSKLGRG</sequence>
<dbReference type="Proteomes" id="UP000325811">
    <property type="component" value="Chromosome I"/>
</dbReference>
<keyword evidence="1" id="KW-0472">Membrane</keyword>
<keyword evidence="3" id="KW-1185">Reference proteome</keyword>
<accession>A0A5Q4ZEE1</accession>
<dbReference type="KEGG" id="pdio:PDMSB3_2686"/>
<dbReference type="RefSeq" id="WP_165186333.1">
    <property type="nucleotide sequence ID" value="NZ_LR699553.1"/>
</dbReference>
<gene>
    <name evidence="2" type="ORF">PDMSB3_2686</name>
</gene>
<proteinExistence type="predicted"/>
<feature type="transmembrane region" description="Helical" evidence="1">
    <location>
        <begin position="12"/>
        <end position="33"/>
    </location>
</feature>
<protein>
    <submittedName>
        <fullName evidence="2">Uncharacterized protein</fullName>
    </submittedName>
</protein>
<name>A0A5Q4ZEE1_9BURK</name>
<keyword evidence="1" id="KW-1133">Transmembrane helix</keyword>
<dbReference type="EMBL" id="LR699553">
    <property type="protein sequence ID" value="VVD29142.1"/>
    <property type="molecule type" value="Genomic_DNA"/>
</dbReference>
<organism evidence="2 3">
    <name type="scientific">Paraburkholderia dioscoreae</name>
    <dbReference type="NCBI Taxonomy" id="2604047"/>
    <lineage>
        <taxon>Bacteria</taxon>
        <taxon>Pseudomonadati</taxon>
        <taxon>Pseudomonadota</taxon>
        <taxon>Betaproteobacteria</taxon>
        <taxon>Burkholderiales</taxon>
        <taxon>Burkholderiaceae</taxon>
        <taxon>Paraburkholderia</taxon>
    </lineage>
</organism>
<feature type="transmembrane region" description="Helical" evidence="1">
    <location>
        <begin position="53"/>
        <end position="74"/>
    </location>
</feature>
<keyword evidence="1" id="KW-0812">Transmembrane</keyword>
<reference evidence="2 3" key="1">
    <citation type="submission" date="2019-08" db="EMBL/GenBank/DDBJ databases">
        <authorList>
            <person name="Herpell B J."/>
        </authorList>
    </citation>
    <scope>NUCLEOTIDE SEQUENCE [LARGE SCALE GENOMIC DNA]</scope>
    <source>
        <strain evidence="3">Msb3</strain>
    </source>
</reference>
<evidence type="ECO:0000313" key="3">
    <source>
        <dbReference type="Proteomes" id="UP000325811"/>
    </source>
</evidence>
<evidence type="ECO:0000313" key="2">
    <source>
        <dbReference type="EMBL" id="VVD29142.1"/>
    </source>
</evidence>
<evidence type="ECO:0000256" key="1">
    <source>
        <dbReference type="SAM" id="Phobius"/>
    </source>
</evidence>